<reference evidence="2 3" key="1">
    <citation type="submission" date="2020-10" db="EMBL/GenBank/DDBJ databases">
        <title>Plant Genome Project.</title>
        <authorList>
            <person name="Zhang R.-G."/>
        </authorList>
    </citation>
    <scope>NUCLEOTIDE SEQUENCE [LARGE SCALE GENOMIC DNA]</scope>
    <source>
        <strain evidence="2">FAFU-HL-1</strain>
        <tissue evidence="2">Leaf</tissue>
    </source>
</reference>
<protein>
    <submittedName>
        <fullName evidence="2">Uncharacterized protein</fullName>
    </submittedName>
</protein>
<proteinExistence type="predicted"/>
<feature type="compositionally biased region" description="Low complexity" evidence="1">
    <location>
        <begin position="1"/>
        <end position="20"/>
    </location>
</feature>
<evidence type="ECO:0000256" key="1">
    <source>
        <dbReference type="SAM" id="MobiDB-lite"/>
    </source>
</evidence>
<organism evidence="2 3">
    <name type="scientific">Salix dunnii</name>
    <dbReference type="NCBI Taxonomy" id="1413687"/>
    <lineage>
        <taxon>Eukaryota</taxon>
        <taxon>Viridiplantae</taxon>
        <taxon>Streptophyta</taxon>
        <taxon>Embryophyta</taxon>
        <taxon>Tracheophyta</taxon>
        <taxon>Spermatophyta</taxon>
        <taxon>Magnoliopsida</taxon>
        <taxon>eudicotyledons</taxon>
        <taxon>Gunneridae</taxon>
        <taxon>Pentapetalae</taxon>
        <taxon>rosids</taxon>
        <taxon>fabids</taxon>
        <taxon>Malpighiales</taxon>
        <taxon>Salicaceae</taxon>
        <taxon>Saliceae</taxon>
        <taxon>Salix</taxon>
    </lineage>
</organism>
<keyword evidence="3" id="KW-1185">Reference proteome</keyword>
<evidence type="ECO:0000313" key="2">
    <source>
        <dbReference type="EMBL" id="KAF9670340.1"/>
    </source>
</evidence>
<accession>A0A835MLS3</accession>
<dbReference type="EMBL" id="JADGMS010000013">
    <property type="protein sequence ID" value="KAF9670340.1"/>
    <property type="molecule type" value="Genomic_DNA"/>
</dbReference>
<comment type="caution">
    <text evidence="2">The sequence shown here is derived from an EMBL/GenBank/DDBJ whole genome shotgun (WGS) entry which is preliminary data.</text>
</comment>
<gene>
    <name evidence="2" type="ORF">SADUNF_Sadunf13G0058200</name>
</gene>
<dbReference type="AlphaFoldDB" id="A0A835MLS3"/>
<name>A0A835MLS3_9ROSI</name>
<feature type="region of interest" description="Disordered" evidence="1">
    <location>
        <begin position="1"/>
        <end position="32"/>
    </location>
</feature>
<evidence type="ECO:0000313" key="3">
    <source>
        <dbReference type="Proteomes" id="UP000657918"/>
    </source>
</evidence>
<sequence>MESLSMASLASAGSMAGSESTRANSSRDGSDFCQKQPPICHVMLAFWYKLIWLFETDLLFW</sequence>
<dbReference type="Proteomes" id="UP000657918">
    <property type="component" value="Unassembled WGS sequence"/>
</dbReference>